<organism evidence="2 3">
    <name type="scientific">Arcticibacter tournemirensis</name>
    <dbReference type="NCBI Taxonomy" id="699437"/>
    <lineage>
        <taxon>Bacteria</taxon>
        <taxon>Pseudomonadati</taxon>
        <taxon>Bacteroidota</taxon>
        <taxon>Sphingobacteriia</taxon>
        <taxon>Sphingobacteriales</taxon>
        <taxon>Sphingobacteriaceae</taxon>
        <taxon>Arcticibacter</taxon>
    </lineage>
</organism>
<accession>A0A5M9HK82</accession>
<dbReference type="OrthoDB" id="1274104at2"/>
<keyword evidence="1" id="KW-0732">Signal</keyword>
<dbReference type="AlphaFoldDB" id="A0A5M9HK82"/>
<proteinExistence type="predicted"/>
<reference evidence="2 3" key="1">
    <citation type="submission" date="2019-09" db="EMBL/GenBank/DDBJ databases">
        <title>Pararcticibacter amylolyticus gen. nov., sp. nov., isolated from a rottenly hemp rope, and reclassification of Pedobacter tournemirensis as Pararcticibacter tournemirensis comb. nov.</title>
        <authorList>
            <person name="Cai Y."/>
        </authorList>
    </citation>
    <scope>NUCLEOTIDE SEQUENCE [LARGE SCALE GENOMIC DNA]</scope>
    <source>
        <strain evidence="2 3">TF5-37.2-LB10</strain>
    </source>
</reference>
<dbReference type="EMBL" id="VWNE01000005">
    <property type="protein sequence ID" value="KAA8485397.1"/>
    <property type="molecule type" value="Genomic_DNA"/>
</dbReference>
<dbReference type="RefSeq" id="WP_141814726.1">
    <property type="nucleotide sequence ID" value="NZ_VFPL01000001.1"/>
</dbReference>
<feature type="signal peptide" evidence="1">
    <location>
        <begin position="1"/>
        <end position="21"/>
    </location>
</feature>
<comment type="caution">
    <text evidence="2">The sequence shown here is derived from an EMBL/GenBank/DDBJ whole genome shotgun (WGS) entry which is preliminary data.</text>
</comment>
<gene>
    <name evidence="2" type="ORF">F1649_04580</name>
</gene>
<evidence type="ECO:0000313" key="2">
    <source>
        <dbReference type="EMBL" id="KAA8485397.1"/>
    </source>
</evidence>
<evidence type="ECO:0008006" key="4">
    <source>
        <dbReference type="Google" id="ProtNLM"/>
    </source>
</evidence>
<sequence>MKSIKILFLITLLTGSISVLAQGPPPAMAMPSNNNSKLIDELVNTSGLKDFFTAYCTSRIKFAGQTKNWSTAKINEKINSINFDEFKKVSVYNAYSSLNSDELTLLIEFFKSTRQRNVSQKFFLSDSMLLTNLNNYSERYLTD</sequence>
<name>A0A5M9HK82_9SPHI</name>
<feature type="chain" id="PRO_5024388934" description="DUF2059 domain-containing protein" evidence="1">
    <location>
        <begin position="22"/>
        <end position="143"/>
    </location>
</feature>
<protein>
    <recommendedName>
        <fullName evidence="4">DUF2059 domain-containing protein</fullName>
    </recommendedName>
</protein>
<dbReference type="Proteomes" id="UP000322918">
    <property type="component" value="Unassembled WGS sequence"/>
</dbReference>
<evidence type="ECO:0000256" key="1">
    <source>
        <dbReference type="SAM" id="SignalP"/>
    </source>
</evidence>
<evidence type="ECO:0000313" key="3">
    <source>
        <dbReference type="Proteomes" id="UP000322918"/>
    </source>
</evidence>
<keyword evidence="3" id="KW-1185">Reference proteome</keyword>